<evidence type="ECO:0000256" key="11">
    <source>
        <dbReference type="ARBA" id="ARBA00022967"/>
    </source>
</evidence>
<evidence type="ECO:0000256" key="18">
    <source>
        <dbReference type="PIRSR" id="PIRSR000007-50"/>
    </source>
</evidence>
<dbReference type="PIRSF" id="PIRSF000007">
    <property type="entry name" value="Ubiq_cycred_cyc"/>
    <property type="match status" value="1"/>
</dbReference>
<keyword evidence="8 17" id="KW-0812">Transmembrane</keyword>
<accession>A0A6J4NRH8</accession>
<evidence type="ECO:0000256" key="14">
    <source>
        <dbReference type="ARBA" id="ARBA00023004"/>
    </source>
</evidence>
<evidence type="ECO:0000256" key="15">
    <source>
        <dbReference type="ARBA" id="ARBA00023136"/>
    </source>
</evidence>
<keyword evidence="11 17" id="KW-1278">Translocase</keyword>
<gene>
    <name evidence="21" type="ORF">AVDCRST_MAG75-1846</name>
</gene>
<evidence type="ECO:0000256" key="12">
    <source>
        <dbReference type="ARBA" id="ARBA00022982"/>
    </source>
</evidence>
<keyword evidence="14 17" id="KW-0408">Iron</keyword>
<comment type="subcellular location">
    <subcellularLocation>
        <location evidence="1 17">Cell membrane</location>
        <topology evidence="1 17">Multi-pass membrane protein</topology>
    </subcellularLocation>
</comment>
<feature type="binding site" description="covalent" evidence="18">
    <location>
        <position position="163"/>
    </location>
    <ligand>
        <name>heme c</name>
        <dbReference type="ChEBI" id="CHEBI:61717"/>
        <label>2</label>
    </ligand>
</feature>
<keyword evidence="7 17" id="KW-0679">Respiratory chain</keyword>
<dbReference type="GO" id="GO:0020037">
    <property type="term" value="F:heme binding"/>
    <property type="evidence" value="ECO:0007669"/>
    <property type="project" value="UniProtKB-UniRule"/>
</dbReference>
<dbReference type="InterPro" id="IPR050597">
    <property type="entry name" value="Cytochrome_c_Oxidase_Subunit"/>
</dbReference>
<evidence type="ECO:0000256" key="13">
    <source>
        <dbReference type="ARBA" id="ARBA00022989"/>
    </source>
</evidence>
<dbReference type="Gene3D" id="1.10.760.10">
    <property type="entry name" value="Cytochrome c-like domain"/>
    <property type="match status" value="2"/>
</dbReference>
<comment type="catalytic activity">
    <reaction evidence="16 17">
        <text>a quinol + 2 Fe(III)-[cytochrome c](out) = a quinone + 2 Fe(II)-[cytochrome c](out) + 2 H(+)(out)</text>
        <dbReference type="Rhea" id="RHEA:11484"/>
        <dbReference type="Rhea" id="RHEA-COMP:10350"/>
        <dbReference type="Rhea" id="RHEA-COMP:14399"/>
        <dbReference type="ChEBI" id="CHEBI:15378"/>
        <dbReference type="ChEBI" id="CHEBI:24646"/>
        <dbReference type="ChEBI" id="CHEBI:29033"/>
        <dbReference type="ChEBI" id="CHEBI:29034"/>
        <dbReference type="ChEBI" id="CHEBI:132124"/>
        <dbReference type="EC" id="7.1.1.8"/>
    </reaction>
</comment>
<dbReference type="PANTHER" id="PTHR33751:SF13">
    <property type="entry name" value="CYTOCHROME BC1 COMPLEX CYTOCHROME C SUBUNIT"/>
    <property type="match status" value="1"/>
</dbReference>
<dbReference type="InterPro" id="IPR009056">
    <property type="entry name" value="Cyt_c-like_dom"/>
</dbReference>
<comment type="subunit">
    <text evidence="17">The cytochrome bc1 complex is composed of a cytochrome b (QcrB), the Rieske iron-sulfur protein (QcrA) and a diheme cytochrome c (QcrC) subunit.</text>
</comment>
<reference evidence="21" key="1">
    <citation type="submission" date="2020-02" db="EMBL/GenBank/DDBJ databases">
        <authorList>
            <person name="Meier V. D."/>
        </authorList>
    </citation>
    <scope>NUCLEOTIDE SEQUENCE</scope>
    <source>
        <strain evidence="21">AVDCRST_MAG75</strain>
    </source>
</reference>
<evidence type="ECO:0000256" key="1">
    <source>
        <dbReference type="ARBA" id="ARBA00004651"/>
    </source>
</evidence>
<comment type="caution">
    <text evidence="17">Lacks conserved residue(s) required for the propagation of feature annotation.</text>
</comment>
<dbReference type="EC" id="7.1.1.8" evidence="2 17"/>
<keyword evidence="4 17" id="KW-0813">Transport</keyword>
<dbReference type="InterPro" id="IPR036909">
    <property type="entry name" value="Cyt_c-like_dom_sf"/>
</dbReference>
<dbReference type="Pfam" id="PF00034">
    <property type="entry name" value="Cytochrom_C"/>
    <property type="match status" value="1"/>
</dbReference>
<keyword evidence="10" id="KW-0677">Repeat</keyword>
<evidence type="ECO:0000256" key="19">
    <source>
        <dbReference type="PIRSR" id="PIRSR000007-51"/>
    </source>
</evidence>
<dbReference type="GO" id="GO:0005506">
    <property type="term" value="F:iron ion binding"/>
    <property type="evidence" value="ECO:0007669"/>
    <property type="project" value="UniProtKB-UniRule"/>
</dbReference>
<feature type="binding site" description="covalent" evidence="18">
    <location>
        <position position="62"/>
    </location>
    <ligand>
        <name>heme c</name>
        <dbReference type="ChEBI" id="CHEBI:61717"/>
        <label>1</label>
    </ligand>
</feature>
<feature type="binding site" description="axial binding residue" evidence="19">
    <location>
        <position position="63"/>
    </location>
    <ligand>
        <name>heme c</name>
        <dbReference type="ChEBI" id="CHEBI:61717"/>
        <label>1</label>
    </ligand>
    <ligandPart>
        <name>Fe</name>
        <dbReference type="ChEBI" id="CHEBI:18248"/>
    </ligandPart>
</feature>
<feature type="binding site" description="axial binding residue" evidence="19">
    <location>
        <position position="167"/>
    </location>
    <ligand>
        <name>heme c</name>
        <dbReference type="ChEBI" id="CHEBI:61717"/>
        <label>2</label>
    </ligand>
    <ligandPart>
        <name>Fe</name>
        <dbReference type="ChEBI" id="CHEBI:18248"/>
    </ligandPart>
</feature>
<dbReference type="InterPro" id="IPR009152">
    <property type="entry name" value="bc1_cytC-su"/>
</dbReference>
<evidence type="ECO:0000256" key="10">
    <source>
        <dbReference type="ARBA" id="ARBA00022737"/>
    </source>
</evidence>
<dbReference type="AlphaFoldDB" id="A0A6J4NRH8"/>
<keyword evidence="13 17" id="KW-1133">Transmembrane helix</keyword>
<evidence type="ECO:0000256" key="17">
    <source>
        <dbReference type="PIRNR" id="PIRNR000007"/>
    </source>
</evidence>
<proteinExistence type="predicted"/>
<evidence type="ECO:0000259" key="20">
    <source>
        <dbReference type="PROSITE" id="PS51007"/>
    </source>
</evidence>
<feature type="transmembrane region" description="Helical" evidence="17">
    <location>
        <begin position="247"/>
        <end position="267"/>
    </location>
</feature>
<dbReference type="GO" id="GO:0008121">
    <property type="term" value="F:quinol-cytochrome-c reductase activity"/>
    <property type="evidence" value="ECO:0007669"/>
    <property type="project" value="UniProtKB-UniRule"/>
</dbReference>
<evidence type="ECO:0000256" key="8">
    <source>
        <dbReference type="ARBA" id="ARBA00022692"/>
    </source>
</evidence>
<evidence type="ECO:0000256" key="7">
    <source>
        <dbReference type="ARBA" id="ARBA00022660"/>
    </source>
</evidence>
<feature type="binding site" description="covalent" evidence="18">
    <location>
        <position position="166"/>
    </location>
    <ligand>
        <name>heme c</name>
        <dbReference type="ChEBI" id="CHEBI:61717"/>
        <label>2</label>
    </ligand>
</feature>
<protein>
    <recommendedName>
        <fullName evidence="3 17">Cytochrome bc1 complex cytochrome c subunit</fullName>
        <ecNumber evidence="2 17">7.1.1.8</ecNumber>
    </recommendedName>
</protein>
<feature type="domain" description="Cytochrome c" evidence="20">
    <location>
        <begin position="150"/>
        <end position="228"/>
    </location>
</feature>
<dbReference type="PANTHER" id="PTHR33751">
    <property type="entry name" value="CBB3-TYPE CYTOCHROME C OXIDASE SUBUNIT FIXP"/>
    <property type="match status" value="1"/>
</dbReference>
<evidence type="ECO:0000256" key="4">
    <source>
        <dbReference type="ARBA" id="ARBA00022448"/>
    </source>
</evidence>
<keyword evidence="12 17" id="KW-0249">Electron transport</keyword>
<dbReference type="GO" id="GO:0005886">
    <property type="term" value="C:plasma membrane"/>
    <property type="evidence" value="ECO:0007669"/>
    <property type="project" value="UniProtKB-SubCell"/>
</dbReference>
<organism evidence="21">
    <name type="scientific">uncultured Propionibacteriaceae bacterium</name>
    <dbReference type="NCBI Taxonomy" id="257457"/>
    <lineage>
        <taxon>Bacteria</taxon>
        <taxon>Bacillati</taxon>
        <taxon>Actinomycetota</taxon>
        <taxon>Actinomycetes</taxon>
        <taxon>Propionibacteriales</taxon>
        <taxon>Propionibacteriaceae</taxon>
        <taxon>environmental samples</taxon>
    </lineage>
</organism>
<dbReference type="SUPFAM" id="SSF46626">
    <property type="entry name" value="Cytochrome c"/>
    <property type="match status" value="2"/>
</dbReference>
<feature type="binding site" description="covalent" evidence="18">
    <location>
        <position position="59"/>
    </location>
    <ligand>
        <name>heme c</name>
        <dbReference type="ChEBI" id="CHEBI:61717"/>
        <label>1</label>
    </ligand>
</feature>
<sequence>MRFLSSRRRHPAAKVLLLVAALFVMGAFYSVVAPASQSAADTGTSQQVAEGKALFQVGCASCHGLNGEGQGGDAAEGLGPSLVGVGAASVDFQVGTGRMPMARPAQQAPQKESVYTDEEVAALAAYVASLGPGPEIPSEQDYTPAGISEEDLAKGGELFRANCSACHNFAGAGGALPNGKYAPSLYGVSDKHIYEAMVTGPQQMPVFSDNVITPEDKRAIIGYLSELHEQPEQGGHSLGGIGPVSEGLWTFVIGLGGLIAFSVWIAAKGARAR</sequence>
<evidence type="ECO:0000256" key="3">
    <source>
        <dbReference type="ARBA" id="ARBA00017819"/>
    </source>
</evidence>
<keyword evidence="6 17" id="KW-0349">Heme</keyword>
<dbReference type="EMBL" id="CADCUO010000116">
    <property type="protein sequence ID" value="CAA9396232.1"/>
    <property type="molecule type" value="Genomic_DNA"/>
</dbReference>
<keyword evidence="15 17" id="KW-0472">Membrane</keyword>
<evidence type="ECO:0000256" key="2">
    <source>
        <dbReference type="ARBA" id="ARBA00012951"/>
    </source>
</evidence>
<name>A0A6J4NRH8_9ACTN</name>
<keyword evidence="5 17" id="KW-1003">Cell membrane</keyword>
<feature type="domain" description="Cytochrome c" evidence="20">
    <location>
        <begin position="46"/>
        <end position="131"/>
    </location>
</feature>
<evidence type="ECO:0000256" key="5">
    <source>
        <dbReference type="ARBA" id="ARBA00022475"/>
    </source>
</evidence>
<evidence type="ECO:0000256" key="16">
    <source>
        <dbReference type="ARBA" id="ARBA00029351"/>
    </source>
</evidence>
<evidence type="ECO:0000313" key="21">
    <source>
        <dbReference type="EMBL" id="CAA9396232.1"/>
    </source>
</evidence>
<dbReference type="PROSITE" id="PS51007">
    <property type="entry name" value="CYTC"/>
    <property type="match status" value="2"/>
</dbReference>
<comment type="PTM">
    <text evidence="18">Binds 2 heme c groups covalently per subunit.</text>
</comment>
<dbReference type="Pfam" id="PF13442">
    <property type="entry name" value="Cytochrome_CBB3"/>
    <property type="match status" value="1"/>
</dbReference>
<evidence type="ECO:0000256" key="6">
    <source>
        <dbReference type="ARBA" id="ARBA00022617"/>
    </source>
</evidence>
<keyword evidence="9 17" id="KW-0479">Metal-binding</keyword>
<evidence type="ECO:0000256" key="9">
    <source>
        <dbReference type="ARBA" id="ARBA00022723"/>
    </source>
</evidence>